<feature type="signal peptide" evidence="10">
    <location>
        <begin position="1"/>
        <end position="24"/>
    </location>
</feature>
<dbReference type="EMBL" id="JAGPXD010000005">
    <property type="protein sequence ID" value="KAH7353777.1"/>
    <property type="molecule type" value="Genomic_DNA"/>
</dbReference>
<dbReference type="GO" id="GO:0098552">
    <property type="term" value="C:side of membrane"/>
    <property type="evidence" value="ECO:0007669"/>
    <property type="project" value="UniProtKB-KW"/>
</dbReference>
<evidence type="ECO:0000256" key="3">
    <source>
        <dbReference type="ARBA" id="ARBA00010031"/>
    </source>
</evidence>
<dbReference type="Pfam" id="PF05730">
    <property type="entry name" value="CFEM"/>
    <property type="match status" value="1"/>
</dbReference>
<evidence type="ECO:0000256" key="5">
    <source>
        <dbReference type="ARBA" id="ARBA00022622"/>
    </source>
</evidence>
<evidence type="ECO:0000256" key="10">
    <source>
        <dbReference type="SAM" id="SignalP"/>
    </source>
</evidence>
<dbReference type="GO" id="GO:0005576">
    <property type="term" value="C:extracellular region"/>
    <property type="evidence" value="ECO:0007669"/>
    <property type="project" value="UniProtKB-SubCell"/>
</dbReference>
<dbReference type="Proteomes" id="UP000813385">
    <property type="component" value="Unassembled WGS sequence"/>
</dbReference>
<dbReference type="PROSITE" id="PS52012">
    <property type="entry name" value="CFEM"/>
    <property type="match status" value="1"/>
</dbReference>
<dbReference type="AlphaFoldDB" id="A0A8K0TB89"/>
<evidence type="ECO:0000313" key="13">
    <source>
        <dbReference type="Proteomes" id="UP000813385"/>
    </source>
</evidence>
<evidence type="ECO:0000256" key="9">
    <source>
        <dbReference type="PROSITE-ProRule" id="PRU01356"/>
    </source>
</evidence>
<dbReference type="InterPro" id="IPR008427">
    <property type="entry name" value="Extracellular_membr_CFEM_dom"/>
</dbReference>
<evidence type="ECO:0000256" key="7">
    <source>
        <dbReference type="ARBA" id="ARBA00023157"/>
    </source>
</evidence>
<evidence type="ECO:0000256" key="4">
    <source>
        <dbReference type="ARBA" id="ARBA00022525"/>
    </source>
</evidence>
<comment type="subcellular location">
    <subcellularLocation>
        <location evidence="1">Membrane</location>
        <topology evidence="1">Lipid-anchor</topology>
        <topology evidence="1">GPI-anchor</topology>
    </subcellularLocation>
    <subcellularLocation>
        <location evidence="2">Secreted</location>
    </subcellularLocation>
</comment>
<feature type="domain" description="CFEM" evidence="11">
    <location>
        <begin position="1"/>
        <end position="105"/>
    </location>
</feature>
<evidence type="ECO:0000259" key="11">
    <source>
        <dbReference type="PROSITE" id="PS52012"/>
    </source>
</evidence>
<evidence type="ECO:0000256" key="2">
    <source>
        <dbReference type="ARBA" id="ARBA00004613"/>
    </source>
</evidence>
<evidence type="ECO:0000256" key="6">
    <source>
        <dbReference type="ARBA" id="ARBA00022729"/>
    </source>
</evidence>
<reference evidence="12" key="1">
    <citation type="journal article" date="2021" name="Nat. Commun.">
        <title>Genetic determinants of endophytism in the Arabidopsis root mycobiome.</title>
        <authorList>
            <person name="Mesny F."/>
            <person name="Miyauchi S."/>
            <person name="Thiergart T."/>
            <person name="Pickel B."/>
            <person name="Atanasova L."/>
            <person name="Karlsson M."/>
            <person name="Huettel B."/>
            <person name="Barry K.W."/>
            <person name="Haridas S."/>
            <person name="Chen C."/>
            <person name="Bauer D."/>
            <person name="Andreopoulos W."/>
            <person name="Pangilinan J."/>
            <person name="LaButti K."/>
            <person name="Riley R."/>
            <person name="Lipzen A."/>
            <person name="Clum A."/>
            <person name="Drula E."/>
            <person name="Henrissat B."/>
            <person name="Kohler A."/>
            <person name="Grigoriev I.V."/>
            <person name="Martin F.M."/>
            <person name="Hacquard S."/>
        </authorList>
    </citation>
    <scope>NUCLEOTIDE SEQUENCE</scope>
    <source>
        <strain evidence="12">MPI-CAGE-AT-0016</strain>
    </source>
</reference>
<evidence type="ECO:0000313" key="12">
    <source>
        <dbReference type="EMBL" id="KAH7353777.1"/>
    </source>
</evidence>
<organism evidence="12 13">
    <name type="scientific">Plectosphaerella cucumerina</name>
    <dbReference type="NCBI Taxonomy" id="40658"/>
    <lineage>
        <taxon>Eukaryota</taxon>
        <taxon>Fungi</taxon>
        <taxon>Dikarya</taxon>
        <taxon>Ascomycota</taxon>
        <taxon>Pezizomycotina</taxon>
        <taxon>Sordariomycetes</taxon>
        <taxon>Hypocreomycetidae</taxon>
        <taxon>Glomerellales</taxon>
        <taxon>Plectosphaerellaceae</taxon>
        <taxon>Plectosphaerella</taxon>
    </lineage>
</organism>
<accession>A0A8K0TB89</accession>
<keyword evidence="13" id="KW-1185">Reference proteome</keyword>
<name>A0A8K0TB89_9PEZI</name>
<keyword evidence="5" id="KW-0336">GPI-anchor</keyword>
<evidence type="ECO:0000256" key="1">
    <source>
        <dbReference type="ARBA" id="ARBA00004589"/>
    </source>
</evidence>
<feature type="chain" id="PRO_5035469352" description="CFEM domain-containing protein" evidence="10">
    <location>
        <begin position="25"/>
        <end position="105"/>
    </location>
</feature>
<comment type="caution">
    <text evidence="9">Lacks conserved residue(s) required for the propagation of feature annotation.</text>
</comment>
<sequence length="105" mass="11151">MKFSAPTWAAVASTLVSMVSPAAAVPLCALNCFTNVIAEHPPLTCTEANMFLCFCKSPFLAVTFHECVCNECATPALAEEAIAFGLDTCVEYNAPIDWLPTTCVA</sequence>
<keyword evidence="5" id="KW-0325">Glycoprotein</keyword>
<keyword evidence="6 10" id="KW-0732">Signal</keyword>
<evidence type="ECO:0000256" key="8">
    <source>
        <dbReference type="ARBA" id="ARBA00023288"/>
    </source>
</evidence>
<keyword evidence="4" id="KW-0964">Secreted</keyword>
<comment type="caution">
    <text evidence="12">The sequence shown here is derived from an EMBL/GenBank/DDBJ whole genome shotgun (WGS) entry which is preliminary data.</text>
</comment>
<dbReference type="OrthoDB" id="1193027at2759"/>
<keyword evidence="5" id="KW-0472">Membrane</keyword>
<keyword evidence="8" id="KW-0449">Lipoprotein</keyword>
<comment type="similarity">
    <text evidence="3">Belongs to the RBT5 family.</text>
</comment>
<proteinExistence type="inferred from homology"/>
<keyword evidence="7" id="KW-1015">Disulfide bond</keyword>
<gene>
    <name evidence="12" type="ORF">B0T11DRAFT_331688</name>
</gene>
<protein>
    <recommendedName>
        <fullName evidence="11">CFEM domain-containing protein</fullName>
    </recommendedName>
</protein>